<feature type="transmembrane region" description="Helical" evidence="6">
    <location>
        <begin position="6"/>
        <end position="29"/>
    </location>
</feature>
<sequence>MGIVSYIIPIILALILHGGLLLLLIPHWFQQDDPYKKRQPRHIQAEMIDLKALMNQESLQKEFAAEQAKKEAAEKKRIQEEKQRQAQKQKEAEKARIAEAEKKAQQEKVRQEAQKQKAIEARKEEAEKKKLAEQKILEEARLKVAAEKALAEKQKIEENKKKELAKKQAEEKKRAQEKKIEAEKKRIAEAKRLEAEKAKQAQAKREAAEKAAAEKLAKEQASEQRRLAAAERSEKIRGDITAYIQGVMKKNWRRPSIARNGMTTKIEVRLFPSGEVDSVRIIESSGDAAFDKAAERAIYRAEKFPRVAEIDPIFFERELRPGIIIVFRPDDLRW</sequence>
<dbReference type="InterPro" id="IPR006260">
    <property type="entry name" value="TonB/TolA_C"/>
</dbReference>
<feature type="region of interest" description="Disordered" evidence="5">
    <location>
        <begin position="74"/>
        <end position="109"/>
    </location>
</feature>
<evidence type="ECO:0000256" key="4">
    <source>
        <dbReference type="ARBA" id="ARBA00023136"/>
    </source>
</evidence>
<evidence type="ECO:0000256" key="2">
    <source>
        <dbReference type="ARBA" id="ARBA00022692"/>
    </source>
</evidence>
<proteinExistence type="predicted"/>
<dbReference type="OrthoDB" id="9779830at2"/>
<dbReference type="Proteomes" id="UP000324760">
    <property type="component" value="Chromosome"/>
</dbReference>
<dbReference type="KEGG" id="ncu:F0U83_09540"/>
<protein>
    <submittedName>
        <fullName evidence="7">Cell envelope integrity protein TolA</fullName>
    </submittedName>
</protein>
<keyword evidence="8" id="KW-1185">Reference proteome</keyword>
<evidence type="ECO:0000313" key="8">
    <source>
        <dbReference type="Proteomes" id="UP000324760"/>
    </source>
</evidence>
<dbReference type="Pfam" id="PF13103">
    <property type="entry name" value="TonB_2"/>
    <property type="match status" value="1"/>
</dbReference>
<dbReference type="SUPFAM" id="SSF74653">
    <property type="entry name" value="TolA/TonB C-terminal domain"/>
    <property type="match status" value="1"/>
</dbReference>
<dbReference type="InterPro" id="IPR014161">
    <property type="entry name" value="Tol-Pal_TolA"/>
</dbReference>
<dbReference type="GO" id="GO:0019534">
    <property type="term" value="F:toxin transmembrane transporter activity"/>
    <property type="evidence" value="ECO:0007669"/>
    <property type="project" value="InterPro"/>
</dbReference>
<feature type="region of interest" description="Disordered" evidence="5">
    <location>
        <begin position="194"/>
        <end position="218"/>
    </location>
</feature>
<keyword evidence="3 6" id="KW-1133">Transmembrane helix</keyword>
<evidence type="ECO:0000256" key="3">
    <source>
        <dbReference type="ARBA" id="ARBA00022989"/>
    </source>
</evidence>
<accession>A0A5P1RBA5</accession>
<gene>
    <name evidence="7" type="primary">tolA</name>
    <name evidence="7" type="ORF">F0U83_09540</name>
</gene>
<dbReference type="NCBIfam" id="TIGR01352">
    <property type="entry name" value="tonB_Cterm"/>
    <property type="match status" value="1"/>
</dbReference>
<dbReference type="Gene3D" id="3.30.1150.10">
    <property type="match status" value="1"/>
</dbReference>
<dbReference type="GO" id="GO:0016020">
    <property type="term" value="C:membrane"/>
    <property type="evidence" value="ECO:0007669"/>
    <property type="project" value="UniProtKB-SubCell"/>
</dbReference>
<evidence type="ECO:0000313" key="7">
    <source>
        <dbReference type="EMBL" id="QEQ96944.1"/>
    </source>
</evidence>
<keyword evidence="4 6" id="KW-0472">Membrane</keyword>
<organism evidence="7 8">
    <name type="scientific">Neptunomonas concharum</name>
    <dbReference type="NCBI Taxonomy" id="1031538"/>
    <lineage>
        <taxon>Bacteria</taxon>
        <taxon>Pseudomonadati</taxon>
        <taxon>Pseudomonadota</taxon>
        <taxon>Gammaproteobacteria</taxon>
        <taxon>Oceanospirillales</taxon>
        <taxon>Oceanospirillaceae</taxon>
        <taxon>Neptunomonas</taxon>
    </lineage>
</organism>
<evidence type="ECO:0000256" key="6">
    <source>
        <dbReference type="SAM" id="Phobius"/>
    </source>
</evidence>
<name>A0A5P1RBA5_9GAMM</name>
<dbReference type="EMBL" id="CP043869">
    <property type="protein sequence ID" value="QEQ96944.1"/>
    <property type="molecule type" value="Genomic_DNA"/>
</dbReference>
<evidence type="ECO:0000256" key="5">
    <source>
        <dbReference type="SAM" id="MobiDB-lite"/>
    </source>
</evidence>
<dbReference type="GO" id="GO:0043213">
    <property type="term" value="P:bacteriocin transport"/>
    <property type="evidence" value="ECO:0007669"/>
    <property type="project" value="InterPro"/>
</dbReference>
<reference evidence="7 8" key="1">
    <citation type="journal article" date="2019" name="Biochem. Eng. J.">
        <title>Metabolic engineering of the marine bacteria Neptunomonas concharum for the production of acetoin and meso-2,3-butanediol from acetate.</title>
        <authorList>
            <person name="Li W."/>
            <person name="Pu N."/>
            <person name="Liu C.-X."/>
            <person name="Yuan Q.-P."/>
            <person name="Li Z.-J."/>
        </authorList>
    </citation>
    <scope>NUCLEOTIDE SEQUENCE [LARGE SCALE GENOMIC DNA]</scope>
    <source>
        <strain evidence="7 8">JCM17730</strain>
    </source>
</reference>
<comment type="subcellular location">
    <subcellularLocation>
        <location evidence="1">Membrane</location>
        <topology evidence="1">Single-pass membrane protein</topology>
    </subcellularLocation>
</comment>
<feature type="region of interest" description="Disordered" evidence="5">
    <location>
        <begin position="152"/>
        <end position="180"/>
    </location>
</feature>
<keyword evidence="2 6" id="KW-0812">Transmembrane</keyword>
<evidence type="ECO:0000256" key="1">
    <source>
        <dbReference type="ARBA" id="ARBA00004167"/>
    </source>
</evidence>
<dbReference type="AlphaFoldDB" id="A0A5P1RBA5"/>
<dbReference type="NCBIfam" id="TIGR02794">
    <property type="entry name" value="tolA_full"/>
    <property type="match status" value="1"/>
</dbReference>